<dbReference type="SUPFAM" id="SSF51905">
    <property type="entry name" value="FAD/NAD(P)-binding domain"/>
    <property type="match status" value="1"/>
</dbReference>
<dbReference type="STRING" id="576137.A0A1L7WVG6"/>
<feature type="domain" description="FAD-binding" evidence="6">
    <location>
        <begin position="7"/>
        <end position="336"/>
    </location>
</feature>
<dbReference type="InterPro" id="IPR036188">
    <property type="entry name" value="FAD/NAD-bd_sf"/>
</dbReference>
<evidence type="ECO:0000256" key="3">
    <source>
        <dbReference type="ARBA" id="ARBA00022827"/>
    </source>
</evidence>
<evidence type="ECO:0000256" key="1">
    <source>
        <dbReference type="ARBA" id="ARBA00007992"/>
    </source>
</evidence>
<dbReference type="InterPro" id="IPR050493">
    <property type="entry name" value="FAD-dep_Monooxygenase_BioMet"/>
</dbReference>
<dbReference type="SUPFAM" id="SSF54373">
    <property type="entry name" value="FAD-linked reductases, C-terminal domain"/>
    <property type="match status" value="1"/>
</dbReference>
<keyword evidence="2" id="KW-0285">Flavoprotein</keyword>
<keyword evidence="5 7" id="KW-0503">Monooxygenase</keyword>
<proteinExistence type="inferred from homology"/>
<comment type="similarity">
    <text evidence="1">Belongs to the paxM FAD-dependent monooxygenase family.</text>
</comment>
<keyword evidence="3" id="KW-0274">FAD</keyword>
<organism evidence="7 8">
    <name type="scientific">Phialocephala subalpina</name>
    <dbReference type="NCBI Taxonomy" id="576137"/>
    <lineage>
        <taxon>Eukaryota</taxon>
        <taxon>Fungi</taxon>
        <taxon>Dikarya</taxon>
        <taxon>Ascomycota</taxon>
        <taxon>Pezizomycotina</taxon>
        <taxon>Leotiomycetes</taxon>
        <taxon>Helotiales</taxon>
        <taxon>Mollisiaceae</taxon>
        <taxon>Phialocephala</taxon>
        <taxon>Phialocephala fortinii species complex</taxon>
    </lineage>
</organism>
<dbReference type="Gene3D" id="3.50.50.60">
    <property type="entry name" value="FAD/NAD(P)-binding domain"/>
    <property type="match status" value="1"/>
</dbReference>
<evidence type="ECO:0000313" key="8">
    <source>
        <dbReference type="Proteomes" id="UP000184330"/>
    </source>
</evidence>
<dbReference type="Pfam" id="PF01494">
    <property type="entry name" value="FAD_binding_3"/>
    <property type="match status" value="1"/>
</dbReference>
<evidence type="ECO:0000256" key="4">
    <source>
        <dbReference type="ARBA" id="ARBA00023002"/>
    </source>
</evidence>
<evidence type="ECO:0000256" key="5">
    <source>
        <dbReference type="ARBA" id="ARBA00023033"/>
    </source>
</evidence>
<dbReference type="EMBL" id="FJOG01000008">
    <property type="protein sequence ID" value="CZR56774.1"/>
    <property type="molecule type" value="Genomic_DNA"/>
</dbReference>
<dbReference type="PRINTS" id="PR00420">
    <property type="entry name" value="RNGMNOXGNASE"/>
</dbReference>
<dbReference type="InterPro" id="IPR002938">
    <property type="entry name" value="FAD-bd"/>
</dbReference>
<evidence type="ECO:0000259" key="6">
    <source>
        <dbReference type="Pfam" id="PF01494"/>
    </source>
</evidence>
<name>A0A1L7WVG6_9HELO</name>
<gene>
    <name evidence="7" type="ORF">PAC_06663</name>
</gene>
<keyword evidence="4" id="KW-0560">Oxidoreductase</keyword>
<keyword evidence="8" id="KW-1185">Reference proteome</keyword>
<protein>
    <submittedName>
        <fullName evidence="7">Related to salicylate 1-monooxygenase</fullName>
    </submittedName>
</protein>
<dbReference type="Proteomes" id="UP000184330">
    <property type="component" value="Unassembled WGS sequence"/>
</dbReference>
<accession>A0A1L7WVG6</accession>
<dbReference type="AlphaFoldDB" id="A0A1L7WVG6"/>
<evidence type="ECO:0000313" key="7">
    <source>
        <dbReference type="EMBL" id="CZR56774.1"/>
    </source>
</evidence>
<dbReference type="GO" id="GO:0071949">
    <property type="term" value="F:FAD binding"/>
    <property type="evidence" value="ECO:0007669"/>
    <property type="project" value="InterPro"/>
</dbReference>
<dbReference type="PANTHER" id="PTHR13789">
    <property type="entry name" value="MONOOXYGENASE"/>
    <property type="match status" value="1"/>
</dbReference>
<evidence type="ECO:0000256" key="2">
    <source>
        <dbReference type="ARBA" id="ARBA00022630"/>
    </source>
</evidence>
<reference evidence="7 8" key="1">
    <citation type="submission" date="2016-03" db="EMBL/GenBank/DDBJ databases">
        <authorList>
            <person name="Ploux O."/>
        </authorList>
    </citation>
    <scope>NUCLEOTIDE SEQUENCE [LARGE SCALE GENOMIC DNA]</scope>
    <source>
        <strain evidence="7 8">UAMH 11012</strain>
    </source>
</reference>
<dbReference type="OrthoDB" id="9993796at2759"/>
<dbReference type="PANTHER" id="PTHR13789:SF314">
    <property type="entry name" value="FAD-BINDING DOMAIN-CONTAINING PROTEIN"/>
    <property type="match status" value="1"/>
</dbReference>
<dbReference type="GO" id="GO:0004497">
    <property type="term" value="F:monooxygenase activity"/>
    <property type="evidence" value="ECO:0007669"/>
    <property type="project" value="UniProtKB-KW"/>
</dbReference>
<sequence length="414" mass="45855">MASAGLKVTIVGGGLAGALTARVLRENHSVTVLERAAEAIEAGAAINVGPNGVRILSQLDFDRERVGSISVGTTRTWKKDGMLVQDTQVDFEKDYGAPWYFQHRADLRDEFLRLASAPSEELGIKGQPAVIRYGEKVVDIDVESGIVTLESGEKIESDLVVAADGVKSIVRPLIVGDKAFDTVRPSGLSAFRFTLSREEVLKASPEIRILDKSQPATLEMIFAFDPSRRSAVMYPCRNYELLNFVAIVPDSMLKTETTESWSAPGDVAEMLSCFEDFPSWLHDLMRLGKNIKLWQLRDQDPLPSYVKGRTVLIGDAAHAMTPHQGQGGTQAVEDAEGFRLFNDDNITREDVGKVLADFDSVRRPRASQIQENTRKAVDKRTAEEIYSFAKYNWTYPGIEEGLRRVKAGETLIQF</sequence>